<dbReference type="PROSITE" id="PS51186">
    <property type="entry name" value="GNAT"/>
    <property type="match status" value="1"/>
</dbReference>
<protein>
    <submittedName>
        <fullName evidence="3">GCN5-related N-acetyltransferase</fullName>
    </submittedName>
</protein>
<evidence type="ECO:0000256" key="2">
    <source>
        <dbReference type="ARBA" id="ARBA00023315"/>
    </source>
</evidence>
<sequence length="166" mass="18125">MTIVVRTPVIEDATAMAKVHVETWQETYQGTMPDDVLFAPDSLQRREHMWNSLLAGGTSGKLTIAVAEHDRQLVGIAMSGPSDDEDRQGESELFVLYTYESVHGQGAGAQLLEAVVAPGKSVSLWVADPNPRAQAFYCKMGFAPDGSRSTDDDDGVTEIRMIRPSR</sequence>
<dbReference type="RefSeq" id="WP_069600109.1">
    <property type="nucleotide sequence ID" value="NZ_CP017150.1"/>
</dbReference>
<keyword evidence="2" id="KW-0012">Acyltransferase</keyword>
<dbReference type="AlphaFoldDB" id="A0A1D7W3L9"/>
<dbReference type="KEGG" id="blin:BLSMQ_1891"/>
<evidence type="ECO:0000313" key="4">
    <source>
        <dbReference type="Proteomes" id="UP000094793"/>
    </source>
</evidence>
<dbReference type="GO" id="GO:0016747">
    <property type="term" value="F:acyltransferase activity, transferring groups other than amino-acyl groups"/>
    <property type="evidence" value="ECO:0007669"/>
    <property type="project" value="InterPro"/>
</dbReference>
<dbReference type="PANTHER" id="PTHR43877">
    <property type="entry name" value="AMINOALKYLPHOSPHONATE N-ACETYLTRANSFERASE-RELATED-RELATED"/>
    <property type="match status" value="1"/>
</dbReference>
<dbReference type="Gene3D" id="3.40.630.30">
    <property type="match status" value="1"/>
</dbReference>
<dbReference type="CDD" id="cd04301">
    <property type="entry name" value="NAT_SF"/>
    <property type="match status" value="1"/>
</dbReference>
<dbReference type="InterPro" id="IPR050832">
    <property type="entry name" value="Bact_Acetyltransf"/>
</dbReference>
<dbReference type="OrthoDB" id="5243635at2"/>
<accession>A0A1D7W3L9</accession>
<gene>
    <name evidence="3" type="ORF">BLSMQ_1891</name>
</gene>
<dbReference type="eggNOG" id="COG0456">
    <property type="taxonomic scope" value="Bacteria"/>
</dbReference>
<dbReference type="InterPro" id="IPR000182">
    <property type="entry name" value="GNAT_dom"/>
</dbReference>
<dbReference type="SUPFAM" id="SSF55729">
    <property type="entry name" value="Acyl-CoA N-acyltransferases (Nat)"/>
    <property type="match status" value="1"/>
</dbReference>
<dbReference type="PATRIC" id="fig|1703.10.peg.1944"/>
<dbReference type="Pfam" id="PF00583">
    <property type="entry name" value="Acetyltransf_1"/>
    <property type="match status" value="1"/>
</dbReference>
<dbReference type="InterPro" id="IPR016181">
    <property type="entry name" value="Acyl_CoA_acyltransferase"/>
</dbReference>
<name>A0A1D7W3L9_BREAU</name>
<organism evidence="3 4">
    <name type="scientific">Brevibacterium aurantiacum</name>
    <dbReference type="NCBI Taxonomy" id="273384"/>
    <lineage>
        <taxon>Bacteria</taxon>
        <taxon>Bacillati</taxon>
        <taxon>Actinomycetota</taxon>
        <taxon>Actinomycetes</taxon>
        <taxon>Micrococcales</taxon>
        <taxon>Brevibacteriaceae</taxon>
        <taxon>Brevibacterium</taxon>
    </lineage>
</organism>
<keyword evidence="1 3" id="KW-0808">Transferase</keyword>
<dbReference type="Proteomes" id="UP000094793">
    <property type="component" value="Chromosome"/>
</dbReference>
<evidence type="ECO:0000313" key="3">
    <source>
        <dbReference type="EMBL" id="AOP53601.1"/>
    </source>
</evidence>
<evidence type="ECO:0000256" key="1">
    <source>
        <dbReference type="ARBA" id="ARBA00022679"/>
    </source>
</evidence>
<proteinExistence type="predicted"/>
<dbReference type="EMBL" id="CP017150">
    <property type="protein sequence ID" value="AOP53601.1"/>
    <property type="molecule type" value="Genomic_DNA"/>
</dbReference>
<reference evidence="4" key="1">
    <citation type="submission" date="2016-09" db="EMBL/GenBank/DDBJ databases">
        <title>Complete Genome Sequence of Brevibacterium linens SMQ-1335.</title>
        <authorList>
            <person name="de Melo A.G."/>
            <person name="Labrie S.J."/>
            <person name="Dumaresq J."/>
            <person name="Roberts R.J."/>
            <person name="Tremblay D.M."/>
            <person name="Moineau S."/>
        </authorList>
    </citation>
    <scope>NUCLEOTIDE SEQUENCE [LARGE SCALE GENOMIC DNA]</scope>
    <source>
        <strain evidence="4">SMQ-1335</strain>
    </source>
</reference>